<name>A0A2N6NMB9_BEABA</name>
<evidence type="ECO:0000313" key="1">
    <source>
        <dbReference type="EMBL" id="PMB68419.1"/>
    </source>
</evidence>
<dbReference type="SUPFAM" id="SSF55961">
    <property type="entry name" value="Bet v1-like"/>
    <property type="match status" value="1"/>
</dbReference>
<proteinExistence type="predicted"/>
<dbReference type="Gene3D" id="3.30.530.20">
    <property type="match status" value="1"/>
</dbReference>
<dbReference type="InterPro" id="IPR015075">
    <property type="entry name" value="AtaL"/>
</dbReference>
<dbReference type="OMA" id="FTYEWKL"/>
<reference evidence="1 2" key="1">
    <citation type="journal article" date="2016" name="Appl. Microbiol. Biotechnol.">
        <title>Characterization of T-DNA insertion mutants with decreased virulence in the entomopathogenic fungus Beauveria bassiana JEF-007.</title>
        <authorList>
            <person name="Kim S."/>
            <person name="Lee S.J."/>
            <person name="Nai Y.S."/>
            <person name="Yu J.S."/>
            <person name="Lee M.R."/>
            <person name="Yang Y.T."/>
            <person name="Kim J.S."/>
        </authorList>
    </citation>
    <scope>NUCLEOTIDE SEQUENCE [LARGE SCALE GENOMIC DNA]</scope>
    <source>
        <strain evidence="1 2">JEF-007</strain>
    </source>
</reference>
<sequence>MSSFTSPRQPLWPSPVLTPAQVWEGLRRKVCHADQFGPPITSCVVKMQDNNVVHRRVVFEGGKEMTEVCTELARRRVDFRLQDGSEIENILPRGPSGELSPTYVLKWKFADIEEGCEEEQNLREEQQRRAGIQMALGAVQSTIKVIRELVSNEELKA</sequence>
<evidence type="ECO:0008006" key="3">
    <source>
        <dbReference type="Google" id="ProtNLM"/>
    </source>
</evidence>
<protein>
    <recommendedName>
        <fullName evidence="3">DUF1857-domain-containing protein</fullName>
    </recommendedName>
</protein>
<dbReference type="EMBL" id="MRVG01000005">
    <property type="protein sequence ID" value="PMB68419.1"/>
    <property type="molecule type" value="Genomic_DNA"/>
</dbReference>
<accession>A0A2N6NMB9</accession>
<evidence type="ECO:0000313" key="2">
    <source>
        <dbReference type="Proteomes" id="UP000235728"/>
    </source>
</evidence>
<gene>
    <name evidence="1" type="ORF">BM221_004997</name>
</gene>
<dbReference type="Proteomes" id="UP000235728">
    <property type="component" value="Unassembled WGS sequence"/>
</dbReference>
<dbReference type="AlphaFoldDB" id="A0A2N6NMB9"/>
<comment type="caution">
    <text evidence="1">The sequence shown here is derived from an EMBL/GenBank/DDBJ whole genome shotgun (WGS) entry which is preliminary data.</text>
</comment>
<dbReference type="Pfam" id="PF08982">
    <property type="entry name" value="AtaL"/>
    <property type="match status" value="1"/>
</dbReference>
<dbReference type="InterPro" id="IPR023393">
    <property type="entry name" value="START-like_dom_sf"/>
</dbReference>
<organism evidence="1 2">
    <name type="scientific">Beauveria bassiana</name>
    <name type="common">White muscardine disease fungus</name>
    <name type="synonym">Tritirachium shiotae</name>
    <dbReference type="NCBI Taxonomy" id="176275"/>
    <lineage>
        <taxon>Eukaryota</taxon>
        <taxon>Fungi</taxon>
        <taxon>Dikarya</taxon>
        <taxon>Ascomycota</taxon>
        <taxon>Pezizomycotina</taxon>
        <taxon>Sordariomycetes</taxon>
        <taxon>Hypocreomycetidae</taxon>
        <taxon>Hypocreales</taxon>
        <taxon>Cordycipitaceae</taxon>
        <taxon>Beauveria</taxon>
    </lineage>
</organism>